<dbReference type="Proteomes" id="UP000177376">
    <property type="component" value="Unassembled WGS sequence"/>
</dbReference>
<gene>
    <name evidence="4" type="primary">rplM</name>
    <name evidence="5" type="ORF">A3A02_03950</name>
</gene>
<dbReference type="GO" id="GO:0003735">
    <property type="term" value="F:structural constituent of ribosome"/>
    <property type="evidence" value="ECO:0007669"/>
    <property type="project" value="InterPro"/>
</dbReference>
<dbReference type="PANTHER" id="PTHR11545:SF2">
    <property type="entry name" value="LARGE RIBOSOMAL SUBUNIT PROTEIN UL13M"/>
    <property type="match status" value="1"/>
</dbReference>
<dbReference type="AlphaFoldDB" id="A0A1G1YMH8"/>
<dbReference type="GO" id="GO:0005840">
    <property type="term" value="C:ribosome"/>
    <property type="evidence" value="ECO:0007669"/>
    <property type="project" value="UniProtKB-KW"/>
</dbReference>
<dbReference type="GO" id="GO:0003729">
    <property type="term" value="F:mRNA binding"/>
    <property type="evidence" value="ECO:0007669"/>
    <property type="project" value="TreeGrafter"/>
</dbReference>
<comment type="similarity">
    <text evidence="1 4">Belongs to the universal ribosomal protein uL13 family.</text>
</comment>
<keyword evidence="3 4" id="KW-0687">Ribonucleoprotein</keyword>
<dbReference type="Gene3D" id="3.90.1180.10">
    <property type="entry name" value="Ribosomal protein L13"/>
    <property type="match status" value="1"/>
</dbReference>
<dbReference type="EMBL" id="MHIM01000013">
    <property type="protein sequence ID" value="OGY52647.1"/>
    <property type="molecule type" value="Genomic_DNA"/>
</dbReference>
<comment type="caution">
    <text evidence="5">The sequence shown here is derived from an EMBL/GenBank/DDBJ whole genome shotgun (WGS) entry which is preliminary data.</text>
</comment>
<dbReference type="GO" id="GO:0006412">
    <property type="term" value="P:translation"/>
    <property type="evidence" value="ECO:0007669"/>
    <property type="project" value="UniProtKB-UniRule"/>
</dbReference>
<dbReference type="NCBIfam" id="TIGR01066">
    <property type="entry name" value="rplM_bact"/>
    <property type="match status" value="1"/>
</dbReference>
<dbReference type="PIRSF" id="PIRSF002181">
    <property type="entry name" value="Ribosomal_L13"/>
    <property type="match status" value="1"/>
</dbReference>
<dbReference type="PANTHER" id="PTHR11545">
    <property type="entry name" value="RIBOSOMAL PROTEIN L13"/>
    <property type="match status" value="1"/>
</dbReference>
<dbReference type="Pfam" id="PF00572">
    <property type="entry name" value="Ribosomal_L13"/>
    <property type="match status" value="1"/>
</dbReference>
<evidence type="ECO:0000256" key="1">
    <source>
        <dbReference type="ARBA" id="ARBA00006227"/>
    </source>
</evidence>
<evidence type="ECO:0000256" key="3">
    <source>
        <dbReference type="ARBA" id="ARBA00023274"/>
    </source>
</evidence>
<comment type="function">
    <text evidence="4">This protein is one of the early assembly proteins of the 50S ribosomal subunit, although it is not seen to bind rRNA by itself. It is important during the early stages of 50S assembly.</text>
</comment>
<proteinExistence type="inferred from homology"/>
<dbReference type="SUPFAM" id="SSF52161">
    <property type="entry name" value="Ribosomal protein L13"/>
    <property type="match status" value="1"/>
</dbReference>
<reference evidence="5 6" key="1">
    <citation type="journal article" date="2016" name="Nat. Commun.">
        <title>Thousands of microbial genomes shed light on interconnected biogeochemical processes in an aquifer system.</title>
        <authorList>
            <person name="Anantharaman K."/>
            <person name="Brown C.T."/>
            <person name="Hug L.A."/>
            <person name="Sharon I."/>
            <person name="Castelle C.J."/>
            <person name="Probst A.J."/>
            <person name="Thomas B.C."/>
            <person name="Singh A."/>
            <person name="Wilkins M.J."/>
            <person name="Karaoz U."/>
            <person name="Brodie E.L."/>
            <person name="Williams K.H."/>
            <person name="Hubbard S.S."/>
            <person name="Banfield J.F."/>
        </authorList>
    </citation>
    <scope>NUCLEOTIDE SEQUENCE [LARGE SCALE GENOMIC DNA]</scope>
</reference>
<sequence>MSEIKRPTHQIDATDKPLGRLATAVAVVLRGKNKPDFQPQIDGGDFVEVVNADKIKFTGKKLERKEFITHSNYPGGLKRKKVKEVFAANPGEVLRHAVIGMLPKNKLRDSMIKRLIIK</sequence>
<evidence type="ECO:0000256" key="4">
    <source>
        <dbReference type="HAMAP-Rule" id="MF_01366"/>
    </source>
</evidence>
<comment type="subunit">
    <text evidence="4">Part of the 50S ribosomal subunit.</text>
</comment>
<organism evidence="5 6">
    <name type="scientific">Candidatus Buchananbacteria bacterium RIFCSPLOWO2_01_FULL_39_33</name>
    <dbReference type="NCBI Taxonomy" id="1797543"/>
    <lineage>
        <taxon>Bacteria</taxon>
        <taxon>Candidatus Buchananiibacteriota</taxon>
    </lineage>
</organism>
<evidence type="ECO:0000313" key="6">
    <source>
        <dbReference type="Proteomes" id="UP000177376"/>
    </source>
</evidence>
<dbReference type="HAMAP" id="MF_01366">
    <property type="entry name" value="Ribosomal_uL13"/>
    <property type="match status" value="1"/>
</dbReference>
<dbReference type="InterPro" id="IPR036899">
    <property type="entry name" value="Ribosomal_uL13_sf"/>
</dbReference>
<accession>A0A1G1YMH8</accession>
<protein>
    <recommendedName>
        <fullName evidence="4">Large ribosomal subunit protein uL13</fullName>
    </recommendedName>
</protein>
<dbReference type="InterPro" id="IPR005823">
    <property type="entry name" value="Ribosomal_uL13_bac-type"/>
</dbReference>
<keyword evidence="2 4" id="KW-0689">Ribosomal protein</keyword>
<dbReference type="CDD" id="cd00392">
    <property type="entry name" value="Ribosomal_L13"/>
    <property type="match status" value="1"/>
</dbReference>
<dbReference type="InterPro" id="IPR005822">
    <property type="entry name" value="Ribosomal_uL13"/>
</dbReference>
<name>A0A1G1YMH8_9BACT</name>
<dbReference type="GO" id="GO:0017148">
    <property type="term" value="P:negative regulation of translation"/>
    <property type="evidence" value="ECO:0007669"/>
    <property type="project" value="TreeGrafter"/>
</dbReference>
<dbReference type="GO" id="GO:1990904">
    <property type="term" value="C:ribonucleoprotein complex"/>
    <property type="evidence" value="ECO:0007669"/>
    <property type="project" value="UniProtKB-KW"/>
</dbReference>
<evidence type="ECO:0000256" key="2">
    <source>
        <dbReference type="ARBA" id="ARBA00022980"/>
    </source>
</evidence>
<evidence type="ECO:0000313" key="5">
    <source>
        <dbReference type="EMBL" id="OGY52647.1"/>
    </source>
</evidence>